<evidence type="ECO:0000313" key="4">
    <source>
        <dbReference type="Proteomes" id="UP000318102"/>
    </source>
</evidence>
<dbReference type="Proteomes" id="UP000318102">
    <property type="component" value="Unassembled WGS sequence"/>
</dbReference>
<dbReference type="SMART" id="SM00028">
    <property type="entry name" value="TPR"/>
    <property type="match status" value="2"/>
</dbReference>
<dbReference type="SUPFAM" id="SSF48452">
    <property type="entry name" value="TPR-like"/>
    <property type="match status" value="1"/>
</dbReference>
<dbReference type="PROSITE" id="PS50005">
    <property type="entry name" value="TPR"/>
    <property type="match status" value="1"/>
</dbReference>
<sequence length="173" mass="19863">MDSSIKQPAWDSELKQAVQLRQESQLESSLQLLVKLANNYPDEGVVQYQCAWAHDALGKEISAVPYYVRALSLQLTDEDRRGAYLGLGSTYRAIGEYEKSKVLLEEAIAHFPDAREFKVFYALALYNLNYHEESTSLLLRQLVETTQDAHISQYNRALLFYADHLNEVWADEE</sequence>
<gene>
    <name evidence="3" type="ORF">FPZ44_05560</name>
</gene>
<accession>A0A559IY68</accession>
<feature type="repeat" description="TPR" evidence="1">
    <location>
        <begin position="81"/>
        <end position="114"/>
    </location>
</feature>
<dbReference type="OrthoDB" id="193829at2"/>
<dbReference type="EMBL" id="VNJK01000001">
    <property type="protein sequence ID" value="TVX92570.1"/>
    <property type="molecule type" value="Genomic_DNA"/>
</dbReference>
<evidence type="ECO:0000313" key="3">
    <source>
        <dbReference type="EMBL" id="TVX92570.1"/>
    </source>
</evidence>
<dbReference type="AlphaFoldDB" id="A0A559IY68"/>
<keyword evidence="1" id="KW-0802">TPR repeat</keyword>
<feature type="domain" description="Tetratrico peptide repeat group 5" evidence="2">
    <location>
        <begin position="45"/>
        <end position="165"/>
    </location>
</feature>
<dbReference type="InterPro" id="IPR019734">
    <property type="entry name" value="TPR_rpt"/>
</dbReference>
<keyword evidence="4" id="KW-1185">Reference proteome</keyword>
<protein>
    <submittedName>
        <fullName evidence="3">Tetratricopeptide repeat protein</fullName>
    </submittedName>
</protein>
<evidence type="ECO:0000259" key="2">
    <source>
        <dbReference type="Pfam" id="PF12688"/>
    </source>
</evidence>
<dbReference type="Pfam" id="PF12688">
    <property type="entry name" value="TPR_5"/>
    <property type="match status" value="1"/>
</dbReference>
<comment type="caution">
    <text evidence="3">The sequence shown here is derived from an EMBL/GenBank/DDBJ whole genome shotgun (WGS) entry which is preliminary data.</text>
</comment>
<evidence type="ECO:0000256" key="1">
    <source>
        <dbReference type="PROSITE-ProRule" id="PRU00339"/>
    </source>
</evidence>
<dbReference type="Gene3D" id="1.25.40.10">
    <property type="entry name" value="Tetratricopeptide repeat domain"/>
    <property type="match status" value="1"/>
</dbReference>
<proteinExistence type="predicted"/>
<organism evidence="3 4">
    <name type="scientific">Paenibacillus agilis</name>
    <dbReference type="NCBI Taxonomy" id="3020863"/>
    <lineage>
        <taxon>Bacteria</taxon>
        <taxon>Bacillati</taxon>
        <taxon>Bacillota</taxon>
        <taxon>Bacilli</taxon>
        <taxon>Bacillales</taxon>
        <taxon>Paenibacillaceae</taxon>
        <taxon>Paenibacillus</taxon>
    </lineage>
</organism>
<dbReference type="InterPro" id="IPR011990">
    <property type="entry name" value="TPR-like_helical_dom_sf"/>
</dbReference>
<reference evidence="3 4" key="1">
    <citation type="submission" date="2019-07" db="EMBL/GenBank/DDBJ databases">
        <authorList>
            <person name="Kim J."/>
        </authorList>
    </citation>
    <scope>NUCLEOTIDE SEQUENCE [LARGE SCALE GENOMIC DNA]</scope>
    <source>
        <strain evidence="3 4">N4</strain>
    </source>
</reference>
<dbReference type="InterPro" id="IPR041656">
    <property type="entry name" value="TPR_5"/>
</dbReference>
<dbReference type="RefSeq" id="WP_144988159.1">
    <property type="nucleotide sequence ID" value="NZ_VNJK01000001.1"/>
</dbReference>
<name>A0A559IY68_9BACL</name>